<evidence type="ECO:0000313" key="1">
    <source>
        <dbReference type="EMBL" id="NYK09450.1"/>
    </source>
</evidence>
<gene>
    <name evidence="1" type="ORF">HNR14_001331</name>
</gene>
<evidence type="ECO:0000313" key="2">
    <source>
        <dbReference type="Proteomes" id="UP000521075"/>
    </source>
</evidence>
<organism evidence="1 2">
    <name type="scientific">Leifsonia naganoensis</name>
    <dbReference type="NCBI Taxonomy" id="150025"/>
    <lineage>
        <taxon>Bacteria</taxon>
        <taxon>Bacillati</taxon>
        <taxon>Actinomycetota</taxon>
        <taxon>Actinomycetes</taxon>
        <taxon>Micrococcales</taxon>
        <taxon>Microbacteriaceae</taxon>
        <taxon>Leifsonia</taxon>
    </lineage>
</organism>
<dbReference type="EMBL" id="JACCHJ010000001">
    <property type="protein sequence ID" value="NYK09450.1"/>
    <property type="molecule type" value="Genomic_DNA"/>
</dbReference>
<comment type="caution">
    <text evidence="1">The sequence shown here is derived from an EMBL/GenBank/DDBJ whole genome shotgun (WGS) entry which is preliminary data.</text>
</comment>
<protein>
    <submittedName>
        <fullName evidence="1">Uncharacterized protein</fullName>
    </submittedName>
</protein>
<reference evidence="1 2" key="1">
    <citation type="submission" date="2020-07" db="EMBL/GenBank/DDBJ databases">
        <title>Sequencing the genomes of 1000 actinobacteria strains.</title>
        <authorList>
            <person name="Klenk H.-P."/>
        </authorList>
    </citation>
    <scope>NUCLEOTIDE SEQUENCE [LARGE SCALE GENOMIC DNA]</scope>
    <source>
        <strain evidence="1 2">DSM 15166</strain>
    </source>
</reference>
<accession>A0A853DTP9</accession>
<sequence>MSGTLATDGTAPDAGSTAALSALILEVDGVATLYPAASPAGQVVAAIGSALTAGPADPGTVLVSGDRIRVRIGVDGVDAAGEVCRRVYDVVRDWAASTGRAGAVIDVTAATIGG</sequence>
<dbReference type="Proteomes" id="UP000521075">
    <property type="component" value="Unassembled WGS sequence"/>
</dbReference>
<dbReference type="AlphaFoldDB" id="A0A853DTP9"/>
<name>A0A853DTP9_9MICO</name>
<proteinExistence type="predicted"/>
<keyword evidence="2" id="KW-1185">Reference proteome</keyword>
<dbReference type="RefSeq" id="WP_179700415.1">
    <property type="nucleotide sequence ID" value="NZ_BAAAHA010000003.1"/>
</dbReference>